<reference evidence="3 4" key="1">
    <citation type="journal article" date="2018" name="ISME J.">
        <title>A methanotrophic archaeon couples anaerobic oxidation of methane to Fe(III) reduction.</title>
        <authorList>
            <person name="Cai C."/>
            <person name="Leu A.O."/>
            <person name="Xie G.J."/>
            <person name="Guo J."/>
            <person name="Feng Y."/>
            <person name="Zhao J.X."/>
            <person name="Tyson G.W."/>
            <person name="Yuan Z."/>
            <person name="Hu S."/>
        </authorList>
    </citation>
    <scope>NUCLEOTIDE SEQUENCE [LARGE SCALE GENOMIC DNA]</scope>
    <source>
        <strain evidence="3">FeB_12</strain>
    </source>
</reference>
<dbReference type="Gene3D" id="2.60.40.1190">
    <property type="match status" value="1"/>
</dbReference>
<feature type="domain" description="Carbohydrate-binding" evidence="1">
    <location>
        <begin position="52"/>
        <end position="235"/>
    </location>
</feature>
<dbReference type="InterPro" id="IPR045670">
    <property type="entry name" value="DUF5916"/>
</dbReference>
<name>A0A855X2X7_9BACT</name>
<gene>
    <name evidence="3" type="ORF">C3F09_12940</name>
</gene>
<dbReference type="EMBL" id="PQAP01000234">
    <property type="protein sequence ID" value="PWB67720.1"/>
    <property type="molecule type" value="Genomic_DNA"/>
</dbReference>
<evidence type="ECO:0000259" key="1">
    <source>
        <dbReference type="Pfam" id="PF06452"/>
    </source>
</evidence>
<dbReference type="SUPFAM" id="SSF49344">
    <property type="entry name" value="CBD9-like"/>
    <property type="match status" value="1"/>
</dbReference>
<sequence>MYRLRYLLPQQWLVLTVGLVGWLAMTVAAADDWTPMFKPNLQIAKSAGAINIDGKLGDSGWRNAAHVDRFHERTPGDNTKPEVQTDVYITYDDDKLYVAFDCKDDPASIRATMSQRDQYSGDDMVSVLLDSYGTGVWAYEFFVNPYGIQRDLLWNSLGRADVGFDCIWESASQRTADGYTVEMAIPFASIRFPNQPQQAWRMDFWRNRPRDITKQYSWAANDRNEQCFPCQWGTVTGINDVHPGKGLGILPSMVSHQNGELVDNGSPEPAFHNGDPTAELSLGAKYALSSDITAEGTVNPDFSQIESDAAQIDANSTISLYYPERRPFFQEGSDIFFTLFNSFYTRMVWDPKMAAKLTGRHGQTRLGFLAAYDENSPYIVPLDAADYEVNTGKSAVSVFRVAQQFGAGNFLGAMVGDRRYNGGGSGTIVSLDGAWRLNRTYNVAGQYVMTHTTEPKRPDLDTLVDSRYYIDKYIYELPDSLVGISRFDQGKHTNFLDGESYYGDAFITRFNRGTRHWYSFLGYNQIAPTYRTQIGYDPVANHRTFEAFTGVSILPKNGPIQNINPQVYYSRRWDFKTGVCRYDQLNTAIDVQTNVAQTHIGLNYQNNYERWAGVPFDDLYSFGLNLDTRVNDQIGGGIYANRGKGIARRYVAKGNTTGYGFYLSLKPVDRVTVEPTLDYQRMTRPADGRRYYAGFITRTRVQYQATKALSFRLVVQHNNFYRVWDVDPLLTYRLSPFSVFYLGSSIDYGEVGPTLSNPDNPLRWRNTSRQFFMKIQYLFQT</sequence>
<proteinExistence type="predicted"/>
<dbReference type="Proteomes" id="UP000250918">
    <property type="component" value="Unassembled WGS sequence"/>
</dbReference>
<dbReference type="AlphaFoldDB" id="A0A855X2X7"/>
<feature type="domain" description="DUF5916" evidence="2">
    <location>
        <begin position="282"/>
        <end position="348"/>
    </location>
</feature>
<evidence type="ECO:0000313" key="4">
    <source>
        <dbReference type="Proteomes" id="UP000250918"/>
    </source>
</evidence>
<dbReference type="CDD" id="cd09618">
    <property type="entry name" value="CBM9_like_2"/>
    <property type="match status" value="1"/>
</dbReference>
<organism evidence="3 4">
    <name type="scientific">candidate division GN15 bacterium</name>
    <dbReference type="NCBI Taxonomy" id="2072418"/>
    <lineage>
        <taxon>Bacteria</taxon>
        <taxon>candidate division GN15</taxon>
    </lineage>
</organism>
<accession>A0A855X2X7</accession>
<comment type="caution">
    <text evidence="3">The sequence shown here is derived from an EMBL/GenBank/DDBJ whole genome shotgun (WGS) entry which is preliminary data.</text>
</comment>
<dbReference type="GO" id="GO:0030246">
    <property type="term" value="F:carbohydrate binding"/>
    <property type="evidence" value="ECO:0007669"/>
    <property type="project" value="InterPro"/>
</dbReference>
<dbReference type="GO" id="GO:0004553">
    <property type="term" value="F:hydrolase activity, hydrolyzing O-glycosyl compounds"/>
    <property type="evidence" value="ECO:0007669"/>
    <property type="project" value="InterPro"/>
</dbReference>
<dbReference type="Pfam" id="PF06452">
    <property type="entry name" value="CBM9_1"/>
    <property type="match status" value="1"/>
</dbReference>
<dbReference type="GO" id="GO:0016052">
    <property type="term" value="P:carbohydrate catabolic process"/>
    <property type="evidence" value="ECO:0007669"/>
    <property type="project" value="InterPro"/>
</dbReference>
<evidence type="ECO:0008006" key="5">
    <source>
        <dbReference type="Google" id="ProtNLM"/>
    </source>
</evidence>
<protein>
    <recommendedName>
        <fullName evidence="5">Carbohydrate-binding domain-containing protein</fullName>
    </recommendedName>
</protein>
<dbReference type="Pfam" id="PF19313">
    <property type="entry name" value="DUF5916"/>
    <property type="match status" value="1"/>
</dbReference>
<dbReference type="InterPro" id="IPR010502">
    <property type="entry name" value="Carb-bd_dom_fam9"/>
</dbReference>
<evidence type="ECO:0000259" key="2">
    <source>
        <dbReference type="Pfam" id="PF19313"/>
    </source>
</evidence>
<evidence type="ECO:0000313" key="3">
    <source>
        <dbReference type="EMBL" id="PWB67720.1"/>
    </source>
</evidence>